<organism evidence="10 11">
    <name type="scientific">Croceimicrobium hydrocarbonivorans</name>
    <dbReference type="NCBI Taxonomy" id="2761580"/>
    <lineage>
        <taxon>Bacteria</taxon>
        <taxon>Pseudomonadati</taxon>
        <taxon>Bacteroidota</taxon>
        <taxon>Flavobacteriia</taxon>
        <taxon>Flavobacteriales</taxon>
        <taxon>Owenweeksiaceae</taxon>
        <taxon>Croceimicrobium</taxon>
    </lineage>
</organism>
<dbReference type="InterPro" id="IPR013320">
    <property type="entry name" value="ConA-like_dom_sf"/>
</dbReference>
<evidence type="ECO:0000256" key="4">
    <source>
        <dbReference type="ARBA" id="ARBA00022801"/>
    </source>
</evidence>
<evidence type="ECO:0000256" key="1">
    <source>
        <dbReference type="ARBA" id="ARBA00011073"/>
    </source>
</evidence>
<dbReference type="SUPFAM" id="SSF49899">
    <property type="entry name" value="Concanavalin A-like lectins/glucanases"/>
    <property type="match status" value="1"/>
</dbReference>
<feature type="active site" description="Charge relay system" evidence="6">
    <location>
        <position position="261"/>
    </location>
</feature>
<dbReference type="Pfam" id="PF18962">
    <property type="entry name" value="Por_Secre_tail"/>
    <property type="match status" value="1"/>
</dbReference>
<dbReference type="KEGG" id="chyd:H4K34_15155"/>
<evidence type="ECO:0000256" key="7">
    <source>
        <dbReference type="SAM" id="MobiDB-lite"/>
    </source>
</evidence>
<keyword evidence="4 6" id="KW-0378">Hydrolase</keyword>
<dbReference type="GO" id="GO:0005975">
    <property type="term" value="P:carbohydrate metabolic process"/>
    <property type="evidence" value="ECO:0007669"/>
    <property type="project" value="UniProtKB-ARBA"/>
</dbReference>
<feature type="signal peptide" evidence="8">
    <location>
        <begin position="1"/>
        <end position="18"/>
    </location>
</feature>
<feature type="active site" description="Charge relay system" evidence="6">
    <location>
        <position position="434"/>
    </location>
</feature>
<dbReference type="InterPro" id="IPR023828">
    <property type="entry name" value="Peptidase_S8_Ser-AS"/>
</dbReference>
<dbReference type="EMBL" id="CP060139">
    <property type="protein sequence ID" value="QNR23698.1"/>
    <property type="molecule type" value="Genomic_DNA"/>
</dbReference>
<dbReference type="GO" id="GO:0004553">
    <property type="term" value="F:hydrolase activity, hydrolyzing O-glycosyl compounds"/>
    <property type="evidence" value="ECO:0007669"/>
    <property type="project" value="UniProtKB-ARBA"/>
</dbReference>
<feature type="domain" description="MAM" evidence="9">
    <location>
        <begin position="931"/>
        <end position="1117"/>
    </location>
</feature>
<accession>A0A7H0VDA0</accession>
<dbReference type="InterPro" id="IPR026444">
    <property type="entry name" value="Secre_tail"/>
</dbReference>
<keyword evidence="5 6" id="KW-0720">Serine protease</keyword>
<dbReference type="PROSITE" id="PS50060">
    <property type="entry name" value="MAM_2"/>
    <property type="match status" value="1"/>
</dbReference>
<comment type="similarity">
    <text evidence="1 6">Belongs to the peptidase S8 family.</text>
</comment>
<evidence type="ECO:0000256" key="3">
    <source>
        <dbReference type="ARBA" id="ARBA00022729"/>
    </source>
</evidence>
<dbReference type="Pfam" id="PF00629">
    <property type="entry name" value="MAM"/>
    <property type="match status" value="1"/>
</dbReference>
<keyword evidence="3 8" id="KW-0732">Signal</keyword>
<dbReference type="Proteomes" id="UP000516305">
    <property type="component" value="Chromosome"/>
</dbReference>
<reference evidence="10 11" key="1">
    <citation type="submission" date="2020-08" db="EMBL/GenBank/DDBJ databases">
        <title>Croceimicrobium hydrocarbonivorans gen. nov., sp. nov., a novel marine bacterium isolated from a bacterial consortium that degrades polyethylene terephthalate.</title>
        <authorList>
            <person name="Liu R."/>
        </authorList>
    </citation>
    <scope>NUCLEOTIDE SEQUENCE [LARGE SCALE GENOMIC DNA]</scope>
    <source>
        <strain evidence="10 11">A20-9</strain>
    </source>
</reference>
<dbReference type="SUPFAM" id="SSF49785">
    <property type="entry name" value="Galactose-binding domain-like"/>
    <property type="match status" value="1"/>
</dbReference>
<evidence type="ECO:0000313" key="10">
    <source>
        <dbReference type="EMBL" id="QNR23698.1"/>
    </source>
</evidence>
<dbReference type="GO" id="GO:0006508">
    <property type="term" value="P:proteolysis"/>
    <property type="evidence" value="ECO:0007669"/>
    <property type="project" value="UniProtKB-KW"/>
</dbReference>
<evidence type="ECO:0000259" key="9">
    <source>
        <dbReference type="PROSITE" id="PS50060"/>
    </source>
</evidence>
<dbReference type="InterPro" id="IPR051048">
    <property type="entry name" value="Peptidase_S8/S53_subtilisin"/>
</dbReference>
<dbReference type="PROSITE" id="PS00138">
    <property type="entry name" value="SUBTILASE_SER"/>
    <property type="match status" value="1"/>
</dbReference>
<dbReference type="InterPro" id="IPR036852">
    <property type="entry name" value="Peptidase_S8/S53_dom_sf"/>
</dbReference>
<dbReference type="PANTHER" id="PTHR43399:SF4">
    <property type="entry name" value="CELL WALL-ASSOCIATED PROTEASE"/>
    <property type="match status" value="1"/>
</dbReference>
<evidence type="ECO:0000256" key="6">
    <source>
        <dbReference type="PROSITE-ProRule" id="PRU01240"/>
    </source>
</evidence>
<dbReference type="GO" id="GO:0016020">
    <property type="term" value="C:membrane"/>
    <property type="evidence" value="ECO:0007669"/>
    <property type="project" value="InterPro"/>
</dbReference>
<dbReference type="InterPro" id="IPR015500">
    <property type="entry name" value="Peptidase_S8_subtilisin-rel"/>
</dbReference>
<dbReference type="PRINTS" id="PR00723">
    <property type="entry name" value="SUBTILISIN"/>
</dbReference>
<dbReference type="InterPro" id="IPR008979">
    <property type="entry name" value="Galactose-bd-like_sf"/>
</dbReference>
<dbReference type="InterPro" id="IPR034058">
    <property type="entry name" value="TagA/B/C/D_pept_dom"/>
</dbReference>
<dbReference type="CDD" id="cd04842">
    <property type="entry name" value="Peptidases_S8_Kp43_protease"/>
    <property type="match status" value="1"/>
</dbReference>
<feature type="active site" description="Charge relay system" evidence="6">
    <location>
        <position position="235"/>
    </location>
</feature>
<evidence type="ECO:0000256" key="8">
    <source>
        <dbReference type="SAM" id="SignalP"/>
    </source>
</evidence>
<feature type="region of interest" description="Disordered" evidence="7">
    <location>
        <begin position="255"/>
        <end position="278"/>
    </location>
</feature>
<sequence>MKKLILLGLLFCGQILSAQNTESQKPILFLNETVGADAIDNGRNISFSSYRYVLVQHTNLKVGQDLFGFETLDYIPHNAAFARVSQANYAQAKANLENAGGRVFNLKDAWRLSKPLYTHNYNEWAWAADGQSLILWVQYFPGISHLNVLQNLQSQGIEILDQKESDRRFEIVLDPEQMDLLLDMGCLQYIEEKYAPGEPENYQAGTNHRVNFLQQAQFNGGLNYDGSGIMVAHNDAGGIVDHIDFKGRFTSGSPLSAGSDHGDHTAGTIAGAGNGDPQARGMAPGVDMFYHEYPVNLNDADNLYSSINARLTSNSFSNGCNGGYSTWSQQLDKDAYDNPNMLHVFSSGNNGSQTCSNNYGAGIGWGNITGGHKQAKNVVTVGNVTHTDGLANSSSRGPATDGRIKPDVCAVGTDVNSTSDLRGPNGYEIKTGTSMACPGVTGTLAVLMQAYKDLNGGSEAHGSLLKGVLMNTADDLGNAGPDYRYGYGRINARRAYEVLENGWFTTDSVGTGDSATFTFNIPANTAQARFMVIWPDRQASPAAARDLVNDLDMEVTIGGNTYQPWVLNPAPNATTLNSLATRQRDSLNNIEQVTLDNPAAGSASVKIKGYNVPTGGDQRFFVIAYYESTELILTYPNEGMAFPTGHSELIRWDNAANTSHTVEYSLDGGTNWFMVNTTANARQVNWVVPNVVSDNVFIRVRNANDTVMVGPMTIIQIPAPINIIAACPDSVHLDWNDVNGASGYVVYKLGAKYMDSVDYVTVSDAWISHNPTVVDWFAVASVVNDTSVGFRSNAIEKSPGVFNCAVPTDIVLEQVLNPGKAELPNCVSTGDSDIPVLLIRNTGTNTVSGIDVGFRRIGTSGASVETINRSLNPGDTLIYNFQNNRVNLLNNVNLNYEFWAKTSGDGNAFNDSLKANFRIVGSASTTVQVPYSQDFESFTRCVENITCEAVTCPLTDGWYNYQNLVGDFIDFRTWSGPTTSSGTGPNLDFNPGTSNGQYLYLEASGDCDSAEAMVVTPCIDLSSTARPHATIYYHMNGTEMGRLAVDLYDGYRWYLDVAPAVVGNQGSQWQPLTVDLSAHVGKTISIRYRGKTGSGFSSDIAIDDFSVVDSSGIGMNEEVLASGLRIYPNPANGLYHLSSAHPIQIHTMVRISDLSGALIWEAPFNTNSGNEMEIDIRDRAAGVYLLEITNDEFRSTMQLVKE</sequence>
<dbReference type="PANTHER" id="PTHR43399">
    <property type="entry name" value="SUBTILISIN-RELATED"/>
    <property type="match status" value="1"/>
</dbReference>
<keyword evidence="11" id="KW-1185">Reference proteome</keyword>
<evidence type="ECO:0000256" key="2">
    <source>
        <dbReference type="ARBA" id="ARBA00022670"/>
    </source>
</evidence>
<dbReference type="InterPro" id="IPR000209">
    <property type="entry name" value="Peptidase_S8/S53_dom"/>
</dbReference>
<name>A0A7H0VDA0_9FLAO</name>
<keyword evidence="2 6" id="KW-0645">Protease</keyword>
<dbReference type="RefSeq" id="WP_210758233.1">
    <property type="nucleotide sequence ID" value="NZ_CP060139.1"/>
</dbReference>
<dbReference type="Gene3D" id="2.60.120.380">
    <property type="match status" value="1"/>
</dbReference>
<dbReference type="InterPro" id="IPR000998">
    <property type="entry name" value="MAM_dom"/>
</dbReference>
<evidence type="ECO:0000313" key="11">
    <source>
        <dbReference type="Proteomes" id="UP000516305"/>
    </source>
</evidence>
<protein>
    <submittedName>
        <fullName evidence="10">S8 family serine peptidase</fullName>
    </submittedName>
</protein>
<dbReference type="Pfam" id="PF00082">
    <property type="entry name" value="Peptidase_S8"/>
    <property type="match status" value="1"/>
</dbReference>
<dbReference type="Gene3D" id="3.40.50.200">
    <property type="entry name" value="Peptidase S8/S53 domain"/>
    <property type="match status" value="1"/>
</dbReference>
<dbReference type="PROSITE" id="PS51892">
    <property type="entry name" value="SUBTILASE"/>
    <property type="match status" value="1"/>
</dbReference>
<dbReference type="NCBIfam" id="TIGR04183">
    <property type="entry name" value="Por_Secre_tail"/>
    <property type="match status" value="1"/>
</dbReference>
<evidence type="ECO:0000256" key="5">
    <source>
        <dbReference type="ARBA" id="ARBA00022825"/>
    </source>
</evidence>
<dbReference type="AlphaFoldDB" id="A0A7H0VDA0"/>
<feature type="chain" id="PRO_5028888819" evidence="8">
    <location>
        <begin position="19"/>
        <end position="1202"/>
    </location>
</feature>
<proteinExistence type="inferred from homology"/>
<dbReference type="GO" id="GO:0004252">
    <property type="term" value="F:serine-type endopeptidase activity"/>
    <property type="evidence" value="ECO:0007669"/>
    <property type="project" value="UniProtKB-UniRule"/>
</dbReference>
<dbReference type="SUPFAM" id="SSF52743">
    <property type="entry name" value="Subtilisin-like"/>
    <property type="match status" value="1"/>
</dbReference>
<dbReference type="Gene3D" id="2.60.120.200">
    <property type="match status" value="1"/>
</dbReference>
<gene>
    <name evidence="10" type="ORF">H4K34_15155</name>
</gene>